<evidence type="ECO:0000256" key="2">
    <source>
        <dbReference type="ARBA" id="ARBA00007635"/>
    </source>
</evidence>
<dbReference type="EMBL" id="VOIH02000006">
    <property type="protein sequence ID" value="KAF3445058.1"/>
    <property type="molecule type" value="Genomic_DNA"/>
</dbReference>
<feature type="transmembrane region" description="Helical" evidence="7">
    <location>
        <begin position="158"/>
        <end position="180"/>
    </location>
</feature>
<feature type="transmembrane region" description="Helical" evidence="7">
    <location>
        <begin position="125"/>
        <end position="146"/>
    </location>
</feature>
<comment type="subcellular location">
    <subcellularLocation>
        <location evidence="1">Membrane</location>
        <topology evidence="1">Multi-pass membrane protein</topology>
    </subcellularLocation>
</comment>
<evidence type="ECO:0000256" key="6">
    <source>
        <dbReference type="SAM" id="MobiDB-lite"/>
    </source>
</evidence>
<evidence type="ECO:0000259" key="8">
    <source>
        <dbReference type="Pfam" id="PF00892"/>
    </source>
</evidence>
<keyword evidence="3 7" id="KW-0812">Transmembrane</keyword>
<feature type="transmembrane region" description="Helical" evidence="7">
    <location>
        <begin position="186"/>
        <end position="206"/>
    </location>
</feature>
<evidence type="ECO:0000256" key="3">
    <source>
        <dbReference type="ARBA" id="ARBA00022692"/>
    </source>
</evidence>
<feature type="domain" description="EamA" evidence="8">
    <location>
        <begin position="96"/>
        <end position="236"/>
    </location>
</feature>
<evidence type="ECO:0000313" key="9">
    <source>
        <dbReference type="EMBL" id="KAF3445058.1"/>
    </source>
</evidence>
<feature type="transmembrane region" description="Helical" evidence="7">
    <location>
        <begin position="96"/>
        <end position="113"/>
    </location>
</feature>
<evidence type="ECO:0000256" key="4">
    <source>
        <dbReference type="ARBA" id="ARBA00022989"/>
    </source>
</evidence>
<dbReference type="InterPro" id="IPR037185">
    <property type="entry name" value="EmrE-like"/>
</dbReference>
<dbReference type="GO" id="GO:0016020">
    <property type="term" value="C:membrane"/>
    <property type="evidence" value="ECO:0007669"/>
    <property type="project" value="UniProtKB-SubCell"/>
</dbReference>
<dbReference type="OrthoDB" id="1931790at2759"/>
<evidence type="ECO:0000256" key="1">
    <source>
        <dbReference type="ARBA" id="ARBA00004141"/>
    </source>
</evidence>
<accession>A0A8K0MGQ7</accession>
<feature type="domain" description="EamA" evidence="8">
    <location>
        <begin position="271"/>
        <end position="405"/>
    </location>
</feature>
<keyword evidence="5 7" id="KW-0472">Membrane</keyword>
<dbReference type="GO" id="GO:0022857">
    <property type="term" value="F:transmembrane transporter activity"/>
    <property type="evidence" value="ECO:0007669"/>
    <property type="project" value="InterPro"/>
</dbReference>
<name>A0A8K0MGQ7_9ROSA</name>
<dbReference type="SUPFAM" id="SSF103481">
    <property type="entry name" value="Multidrug resistance efflux transporter EmrE"/>
    <property type="match status" value="2"/>
</dbReference>
<comment type="caution">
    <text evidence="9">The sequence shown here is derived from an EMBL/GenBank/DDBJ whole genome shotgun (WGS) entry which is preliminary data.</text>
</comment>
<protein>
    <recommendedName>
        <fullName evidence="8">EamA domain-containing protein</fullName>
    </recommendedName>
</protein>
<evidence type="ECO:0000313" key="10">
    <source>
        <dbReference type="Proteomes" id="UP000796880"/>
    </source>
</evidence>
<feature type="transmembrane region" description="Helical" evidence="7">
    <location>
        <begin position="388"/>
        <end position="405"/>
    </location>
</feature>
<proteinExistence type="inferred from homology"/>
<dbReference type="PANTHER" id="PTHR31218">
    <property type="entry name" value="WAT1-RELATED PROTEIN"/>
    <property type="match status" value="1"/>
</dbReference>
<feature type="transmembrane region" description="Helical" evidence="7">
    <location>
        <begin position="297"/>
        <end position="317"/>
    </location>
</feature>
<gene>
    <name evidence="9" type="ORF">FNV43_RR14751</name>
</gene>
<keyword evidence="10" id="KW-1185">Reference proteome</keyword>
<dbReference type="Pfam" id="PF00892">
    <property type="entry name" value="EamA"/>
    <property type="match status" value="2"/>
</dbReference>
<feature type="transmembrane region" description="Helical" evidence="7">
    <location>
        <begin position="265"/>
        <end position="285"/>
    </location>
</feature>
<reference evidence="9" key="1">
    <citation type="submission" date="2020-03" db="EMBL/GenBank/DDBJ databases">
        <title>A high-quality chromosome-level genome assembly of a woody plant with both climbing and erect habits, Rhamnella rubrinervis.</title>
        <authorList>
            <person name="Lu Z."/>
            <person name="Yang Y."/>
            <person name="Zhu X."/>
            <person name="Sun Y."/>
        </authorList>
    </citation>
    <scope>NUCLEOTIDE SEQUENCE</scope>
    <source>
        <strain evidence="9">BYM</strain>
        <tissue evidence="9">Leaf</tissue>
    </source>
</reference>
<feature type="compositionally biased region" description="Polar residues" evidence="6">
    <location>
        <begin position="59"/>
        <end position="71"/>
    </location>
</feature>
<feature type="transmembrane region" description="Helical" evidence="7">
    <location>
        <begin position="364"/>
        <end position="382"/>
    </location>
</feature>
<sequence>MNEYVLVVYGNAFGTIATALLSLLLESIVGALLIFAGSYAILWGKHKEKDKKIVVNTNTDQQGVDGSNSPKYNMEEQDERARGRSKRETVIEESKPYILCIFANVLYAGYNIINKVALNQGMSQFVLVVYGNTLGTLATALLALTFERKNDSKISSLVLRDIFFLGLGSAIGRTLFLTGLKDSSPTFASATNNIIPSVTFILAVVFRMEKLDITKYGTQAKVGGTIVALAGATLMTLYKGITVISMHNREPHKISASKVSSDKDWIKDSVLLLVSYFPISAVYILQTKTIKLYPAPITLTSLICLSATILSTLLTAIVDHKASSWRLSCNSTLVAPIYSGIMIFGISLYVQTVVIQIKGPVFMTAFRPLSTILVAIMGILILGEALHLGSVIGAVLIVVGLYAVLWGKEKEREKTVVDNSMFQQAGVDDIKVVK</sequence>
<keyword evidence="4 7" id="KW-1133">Transmembrane helix</keyword>
<evidence type="ECO:0000256" key="5">
    <source>
        <dbReference type="ARBA" id="ARBA00023136"/>
    </source>
</evidence>
<dbReference type="AlphaFoldDB" id="A0A8K0MGQ7"/>
<dbReference type="Proteomes" id="UP000796880">
    <property type="component" value="Unassembled WGS sequence"/>
</dbReference>
<feature type="transmembrane region" description="Helical" evidence="7">
    <location>
        <begin position="226"/>
        <end position="245"/>
    </location>
</feature>
<feature type="transmembrane region" description="Helical" evidence="7">
    <location>
        <begin position="12"/>
        <end position="42"/>
    </location>
</feature>
<evidence type="ECO:0000256" key="7">
    <source>
        <dbReference type="SAM" id="Phobius"/>
    </source>
</evidence>
<comment type="similarity">
    <text evidence="2">Belongs to the drug/metabolite transporter (DMT) superfamily. Plant drug/metabolite exporter (P-DME) (TC 2.A.7.4) family.</text>
</comment>
<dbReference type="InterPro" id="IPR000620">
    <property type="entry name" value="EamA_dom"/>
</dbReference>
<feature type="transmembrane region" description="Helical" evidence="7">
    <location>
        <begin position="337"/>
        <end position="357"/>
    </location>
</feature>
<dbReference type="InterPro" id="IPR030184">
    <property type="entry name" value="WAT1-related"/>
</dbReference>
<organism evidence="9 10">
    <name type="scientific">Rhamnella rubrinervis</name>
    <dbReference type="NCBI Taxonomy" id="2594499"/>
    <lineage>
        <taxon>Eukaryota</taxon>
        <taxon>Viridiplantae</taxon>
        <taxon>Streptophyta</taxon>
        <taxon>Embryophyta</taxon>
        <taxon>Tracheophyta</taxon>
        <taxon>Spermatophyta</taxon>
        <taxon>Magnoliopsida</taxon>
        <taxon>eudicotyledons</taxon>
        <taxon>Gunneridae</taxon>
        <taxon>Pentapetalae</taxon>
        <taxon>rosids</taxon>
        <taxon>fabids</taxon>
        <taxon>Rosales</taxon>
        <taxon>Rhamnaceae</taxon>
        <taxon>rhamnoid group</taxon>
        <taxon>Rhamneae</taxon>
        <taxon>Rhamnella</taxon>
    </lineage>
</organism>
<feature type="region of interest" description="Disordered" evidence="6">
    <location>
        <begin position="59"/>
        <end position="86"/>
    </location>
</feature>